<evidence type="ECO:0000313" key="10">
    <source>
        <dbReference type="EMBL" id="ABO48590.1"/>
    </source>
</evidence>
<dbReference type="Pfam" id="PF13490">
    <property type="entry name" value="zf-HC2"/>
    <property type="match status" value="1"/>
</dbReference>
<proteinExistence type="inferred from homology"/>
<dbReference type="Gene3D" id="1.10.10.1320">
    <property type="entry name" value="Anti-sigma factor, zinc-finger domain"/>
    <property type="match status" value="1"/>
</dbReference>
<evidence type="ECO:0000256" key="3">
    <source>
        <dbReference type="ARBA" id="ARBA00022989"/>
    </source>
</evidence>
<dbReference type="KEGG" id="drm:Dred_0040"/>
<protein>
    <recommendedName>
        <fullName evidence="6">Anti-sigma-W factor RsiW</fullName>
    </recommendedName>
</protein>
<organism evidence="10 11">
    <name type="scientific">Desulforamulus reducens (strain ATCC BAA-1160 / DSM 100696 / MI-1)</name>
    <name type="common">Desulfotomaculum reducens</name>
    <dbReference type="NCBI Taxonomy" id="349161"/>
    <lineage>
        <taxon>Bacteria</taxon>
        <taxon>Bacillati</taxon>
        <taxon>Bacillota</taxon>
        <taxon>Clostridia</taxon>
        <taxon>Eubacteriales</taxon>
        <taxon>Peptococcaceae</taxon>
        <taxon>Desulforamulus</taxon>
    </lineage>
</organism>
<feature type="compositionally biased region" description="Polar residues" evidence="8">
    <location>
        <begin position="135"/>
        <end position="144"/>
    </location>
</feature>
<dbReference type="EMBL" id="CP000612">
    <property type="protein sequence ID" value="ABO48590.1"/>
    <property type="molecule type" value="Genomic_DNA"/>
</dbReference>
<evidence type="ECO:0000256" key="4">
    <source>
        <dbReference type="ARBA" id="ARBA00023136"/>
    </source>
</evidence>
<dbReference type="STRING" id="349161.Dred_0040"/>
<dbReference type="PANTHER" id="PTHR37461:SF1">
    <property type="entry name" value="ANTI-SIGMA-K FACTOR RSKA"/>
    <property type="match status" value="1"/>
</dbReference>
<dbReference type="GO" id="GO:0016020">
    <property type="term" value="C:membrane"/>
    <property type="evidence" value="ECO:0007669"/>
    <property type="project" value="UniProtKB-SubCell"/>
</dbReference>
<comment type="subcellular location">
    <subcellularLocation>
        <location evidence="1">Membrane</location>
        <topology evidence="1">Single-pass membrane protein</topology>
    </subcellularLocation>
</comment>
<dbReference type="AlphaFoldDB" id="A4J0I7"/>
<evidence type="ECO:0000256" key="6">
    <source>
        <dbReference type="ARBA" id="ARBA00024438"/>
    </source>
</evidence>
<keyword evidence="3" id="KW-1133">Transmembrane helix</keyword>
<evidence type="ECO:0000256" key="8">
    <source>
        <dbReference type="SAM" id="MobiDB-lite"/>
    </source>
</evidence>
<keyword evidence="11" id="KW-1185">Reference proteome</keyword>
<comment type="similarity">
    <text evidence="5">Belongs to the zinc-associated anti-sigma factor (ZAS) superfamily. Anti-sigma-W factor family.</text>
</comment>
<dbReference type="GO" id="GO:0006417">
    <property type="term" value="P:regulation of translation"/>
    <property type="evidence" value="ECO:0007669"/>
    <property type="project" value="TreeGrafter"/>
</dbReference>
<dbReference type="InterPro" id="IPR027383">
    <property type="entry name" value="Znf_put"/>
</dbReference>
<feature type="coiled-coil region" evidence="7">
    <location>
        <begin position="299"/>
        <end position="352"/>
    </location>
</feature>
<dbReference type="GO" id="GO:0016989">
    <property type="term" value="F:sigma factor antagonist activity"/>
    <property type="evidence" value="ECO:0007669"/>
    <property type="project" value="TreeGrafter"/>
</dbReference>
<evidence type="ECO:0000259" key="9">
    <source>
        <dbReference type="Pfam" id="PF13490"/>
    </source>
</evidence>
<feature type="region of interest" description="Disordered" evidence="8">
    <location>
        <begin position="135"/>
        <end position="196"/>
    </location>
</feature>
<feature type="compositionally biased region" description="Polar residues" evidence="8">
    <location>
        <begin position="151"/>
        <end position="169"/>
    </location>
</feature>
<dbReference type="InterPro" id="IPR041916">
    <property type="entry name" value="Anti_sigma_zinc_sf"/>
</dbReference>
<feature type="domain" description="Putative zinc-finger" evidence="9">
    <location>
        <begin position="3"/>
        <end position="36"/>
    </location>
</feature>
<name>A4J0I7_DESRM</name>
<sequence>MNCQVVLELLSPYLDGVLDPVEHATVQKHLASCPACSRELAELKACIDLLQELPDIAPPADFRAGLMEKIDRLPSSTKSNDQRNWFDCVNGVTRKSWYRTVAVAAVMVMTLGVTSLWQNEGHQLIPVPNEAQEIAEQTNNQQARQEPLGDLQTTKPTSDTVTKSVNKTPSKGKVEATNTKSQGFKAVPKQAEKATPVTLASQNDRRFVPENYQPQPSIGMTARSVTLKLGVQDQSEALKSIGSITQSNNGSIMVPYNESNGKLAIKVPVQTSRSVESQLKQLGQVITDMPSERDLSGQHEQAVNALEQLKVQQSDLQKQLSEQSDPGLEQQLANLTTVINQQIGLIQRLEQQSNYSVITVTIE</sequence>
<gene>
    <name evidence="10" type="ordered locus">Dred_0040</name>
</gene>
<dbReference type="HOGENOM" id="CLU_762321_0_0_9"/>
<evidence type="ECO:0000256" key="1">
    <source>
        <dbReference type="ARBA" id="ARBA00004167"/>
    </source>
</evidence>
<evidence type="ECO:0000256" key="5">
    <source>
        <dbReference type="ARBA" id="ARBA00024353"/>
    </source>
</evidence>
<evidence type="ECO:0000256" key="7">
    <source>
        <dbReference type="SAM" id="Coils"/>
    </source>
</evidence>
<keyword evidence="2 10" id="KW-0812">Transmembrane</keyword>
<dbReference type="eggNOG" id="COG5662">
    <property type="taxonomic scope" value="Bacteria"/>
</dbReference>
<dbReference type="RefSeq" id="WP_011876434.1">
    <property type="nucleotide sequence ID" value="NC_009253.1"/>
</dbReference>
<reference evidence="10 11" key="1">
    <citation type="submission" date="2007-03" db="EMBL/GenBank/DDBJ databases">
        <title>Complete sequence of Desulfotomaculum reducens MI-1.</title>
        <authorList>
            <consortium name="US DOE Joint Genome Institute"/>
            <person name="Copeland A."/>
            <person name="Lucas S."/>
            <person name="Lapidus A."/>
            <person name="Barry K."/>
            <person name="Detter J.C."/>
            <person name="Glavina del Rio T."/>
            <person name="Hammon N."/>
            <person name="Israni S."/>
            <person name="Dalin E."/>
            <person name="Tice H."/>
            <person name="Pitluck S."/>
            <person name="Sims D."/>
            <person name="Brettin T."/>
            <person name="Bruce D."/>
            <person name="Han C."/>
            <person name="Tapia R."/>
            <person name="Schmutz J."/>
            <person name="Larimer F."/>
            <person name="Land M."/>
            <person name="Hauser L."/>
            <person name="Kyrpides N."/>
            <person name="Kim E."/>
            <person name="Tebo B.M."/>
            <person name="Richardson P."/>
        </authorList>
    </citation>
    <scope>NUCLEOTIDE SEQUENCE [LARGE SCALE GENOMIC DNA]</scope>
    <source>
        <strain evidence="10 11">MI-1</strain>
    </source>
</reference>
<evidence type="ECO:0000256" key="2">
    <source>
        <dbReference type="ARBA" id="ARBA00022692"/>
    </source>
</evidence>
<dbReference type="OrthoDB" id="9808253at2"/>
<keyword evidence="7" id="KW-0175">Coiled coil</keyword>
<evidence type="ECO:0000313" key="11">
    <source>
        <dbReference type="Proteomes" id="UP000001556"/>
    </source>
</evidence>
<dbReference type="PANTHER" id="PTHR37461">
    <property type="entry name" value="ANTI-SIGMA-K FACTOR RSKA"/>
    <property type="match status" value="1"/>
</dbReference>
<keyword evidence="4" id="KW-0472">Membrane</keyword>
<dbReference type="Proteomes" id="UP000001556">
    <property type="component" value="Chromosome"/>
</dbReference>
<dbReference type="InterPro" id="IPR051474">
    <property type="entry name" value="Anti-sigma-K/W_factor"/>
</dbReference>
<accession>A4J0I7</accession>